<dbReference type="GO" id="GO:0016758">
    <property type="term" value="F:hexosyltransferase activity"/>
    <property type="evidence" value="ECO:0007669"/>
    <property type="project" value="TreeGrafter"/>
</dbReference>
<keyword evidence="3 9" id="KW-0808">Transferase</keyword>
<dbReference type="SUPFAM" id="SSF53448">
    <property type="entry name" value="Nucleotide-diphospho-sugar transferases"/>
    <property type="match status" value="1"/>
</dbReference>
<accession>A0A147ER68</accession>
<keyword evidence="4 7" id="KW-0812">Transmembrane</keyword>
<reference evidence="9 10" key="1">
    <citation type="journal article" date="2016" name="Front. Microbiol.">
        <title>Genomic Resource of Rice Seed Associated Bacteria.</title>
        <authorList>
            <person name="Midha S."/>
            <person name="Bansal K."/>
            <person name="Sharma S."/>
            <person name="Kumar N."/>
            <person name="Patil P.P."/>
            <person name="Chaudhry V."/>
            <person name="Patil P.B."/>
        </authorList>
    </citation>
    <scope>NUCLEOTIDE SEQUENCE [LARGE SCALE GENOMIC DNA]</scope>
    <source>
        <strain evidence="9 10">NS354</strain>
    </source>
</reference>
<feature type="transmembrane region" description="Helical" evidence="7">
    <location>
        <begin position="564"/>
        <end position="582"/>
    </location>
</feature>
<evidence type="ECO:0000256" key="2">
    <source>
        <dbReference type="ARBA" id="ARBA00022676"/>
    </source>
</evidence>
<dbReference type="AlphaFoldDB" id="A0A147ER68"/>
<keyword evidence="10" id="KW-1185">Reference proteome</keyword>
<name>A0A147ER68_9MICO</name>
<feature type="transmembrane region" description="Helical" evidence="7">
    <location>
        <begin position="70"/>
        <end position="90"/>
    </location>
</feature>
<evidence type="ECO:0000313" key="10">
    <source>
        <dbReference type="Proteomes" id="UP000070810"/>
    </source>
</evidence>
<dbReference type="InterPro" id="IPR029044">
    <property type="entry name" value="Nucleotide-diphossugar_trans"/>
</dbReference>
<sequence>MASSRRRQWGAERRSEPLAIMHSRPSGGAVVWARAAIVITVLAWFFYMITTIVRMVIEGPTESFVFHVQTWIYGLTVTALTFSALMYLTARYGALVRFREHRRVERALIDEHFAESDSDVTVLIPSYDEEPEVVRYTLWSAALQEFPSVRVVLLIDDREAGLTGEALDRLNRTRGLLGEIAVALEAPLQQAREAMRVFAETAPEVPGPDDAKRAADAYAAAAQWLDEFAASERIEDHMAEFFAEQVLLGLSNDLRLTRLALNAAYEQGGSPDRERLEQLYRRLVWIFSADMSFFERKKYASLSQEPNKAMNLNSYISLMGGRYRVSDETGVRLLEALRDRDGAEPDLVIPDSRYLLTLDADSQLLRDYCVRLVYLLEQPENERVAVTQTPYSSFRGAPTRIERIAGATTDLQHIQHQGLTYFNATFWVGANAVIRKAALADIAVTETVGGFEITTYVQDRTVIEDTESSIDLGAHGWSLENYPERLSYSATPPDFGSLIVQRRRWANGGLLIMPKMFEMIRIRKGTPARVRLTEKLLRTNYMSSLAWASFGLLFLLFFPFDSRLLSPLVVAAALPYFISQALDLRASGHRLSDIFRIYGFNLVLLPVNLAGVLKSMQQGVTGEKIPFARTPKVTGRTASPAIYVILPFVIIAFSVLTAYRDFTLGNWGNFVFAAFNAIMATWAAVSYIGLRAAIVDAVLGIVGWLYVVPKPPKAQRKSPVDPDAEVNWQAILYHGDRRLRRDLARSSDRRRRLGGVRKEVTAVAELSSGGGSRAAVDEVTLAAPSTTTDVTAVIAPAAEEGTPPKRART</sequence>
<feature type="transmembrane region" description="Helical" evidence="7">
    <location>
        <begin position="539"/>
        <end position="558"/>
    </location>
</feature>
<evidence type="ECO:0000313" key="9">
    <source>
        <dbReference type="EMBL" id="KTR86988.1"/>
    </source>
</evidence>
<evidence type="ECO:0000256" key="6">
    <source>
        <dbReference type="ARBA" id="ARBA00023136"/>
    </source>
</evidence>
<feature type="transmembrane region" description="Helical" evidence="7">
    <location>
        <begin position="31"/>
        <end position="50"/>
    </location>
</feature>
<dbReference type="InterPro" id="IPR001173">
    <property type="entry name" value="Glyco_trans_2-like"/>
</dbReference>
<organism evidence="9 10">
    <name type="scientific">Leucobacter chromiiresistens</name>
    <dbReference type="NCBI Taxonomy" id="1079994"/>
    <lineage>
        <taxon>Bacteria</taxon>
        <taxon>Bacillati</taxon>
        <taxon>Actinomycetota</taxon>
        <taxon>Actinomycetes</taxon>
        <taxon>Micrococcales</taxon>
        <taxon>Microbacteriaceae</taxon>
        <taxon>Leucobacter</taxon>
    </lineage>
</organism>
<comment type="subcellular location">
    <subcellularLocation>
        <location evidence="1">Membrane</location>
        <topology evidence="1">Multi-pass membrane protein</topology>
    </subcellularLocation>
</comment>
<feature type="transmembrane region" description="Helical" evidence="7">
    <location>
        <begin position="690"/>
        <end position="708"/>
    </location>
</feature>
<comment type="caution">
    <text evidence="9">The sequence shown here is derived from an EMBL/GenBank/DDBJ whole genome shotgun (WGS) entry which is preliminary data.</text>
</comment>
<feature type="domain" description="Glycosyltransferase 2-like" evidence="8">
    <location>
        <begin position="355"/>
        <end position="578"/>
    </location>
</feature>
<evidence type="ECO:0000256" key="1">
    <source>
        <dbReference type="ARBA" id="ARBA00004141"/>
    </source>
</evidence>
<dbReference type="InterPro" id="IPR050321">
    <property type="entry name" value="Glycosyltr_2/OpgH_subfam"/>
</dbReference>
<evidence type="ECO:0000256" key="7">
    <source>
        <dbReference type="SAM" id="Phobius"/>
    </source>
</evidence>
<proteinExistence type="predicted"/>
<evidence type="ECO:0000259" key="8">
    <source>
        <dbReference type="Pfam" id="PF13632"/>
    </source>
</evidence>
<feature type="transmembrane region" description="Helical" evidence="7">
    <location>
        <begin position="666"/>
        <end position="684"/>
    </location>
</feature>
<keyword evidence="6 7" id="KW-0472">Membrane</keyword>
<dbReference type="Proteomes" id="UP000070810">
    <property type="component" value="Unassembled WGS sequence"/>
</dbReference>
<evidence type="ECO:0000256" key="3">
    <source>
        <dbReference type="ARBA" id="ARBA00022679"/>
    </source>
</evidence>
<evidence type="ECO:0000256" key="5">
    <source>
        <dbReference type="ARBA" id="ARBA00022989"/>
    </source>
</evidence>
<dbReference type="OrthoDB" id="9806824at2"/>
<evidence type="ECO:0000256" key="4">
    <source>
        <dbReference type="ARBA" id="ARBA00022692"/>
    </source>
</evidence>
<dbReference type="PANTHER" id="PTHR43867">
    <property type="entry name" value="CELLULOSE SYNTHASE CATALYTIC SUBUNIT A [UDP-FORMING]"/>
    <property type="match status" value="1"/>
</dbReference>
<dbReference type="GO" id="GO:0005886">
    <property type="term" value="C:plasma membrane"/>
    <property type="evidence" value="ECO:0007669"/>
    <property type="project" value="TreeGrafter"/>
</dbReference>
<feature type="transmembrane region" description="Helical" evidence="7">
    <location>
        <begin position="641"/>
        <end position="659"/>
    </location>
</feature>
<dbReference type="PANTHER" id="PTHR43867:SF2">
    <property type="entry name" value="CELLULOSE SYNTHASE CATALYTIC SUBUNIT A [UDP-FORMING]"/>
    <property type="match status" value="1"/>
</dbReference>
<gene>
    <name evidence="9" type="ORF">NS354_02360</name>
</gene>
<dbReference type="Gene3D" id="3.90.550.10">
    <property type="entry name" value="Spore Coat Polysaccharide Biosynthesis Protein SpsA, Chain A"/>
    <property type="match status" value="1"/>
</dbReference>
<feature type="transmembrane region" description="Helical" evidence="7">
    <location>
        <begin position="594"/>
        <end position="613"/>
    </location>
</feature>
<protein>
    <submittedName>
        <fullName evidence="9">Glycosyltransferase</fullName>
    </submittedName>
</protein>
<keyword evidence="5 7" id="KW-1133">Transmembrane helix</keyword>
<dbReference type="PATRIC" id="fig|1079994.3.peg.262"/>
<dbReference type="EMBL" id="LDRK01000011">
    <property type="protein sequence ID" value="KTR86988.1"/>
    <property type="molecule type" value="Genomic_DNA"/>
</dbReference>
<dbReference type="Pfam" id="PF13632">
    <property type="entry name" value="Glyco_trans_2_3"/>
    <property type="match status" value="1"/>
</dbReference>
<keyword evidence="2" id="KW-0328">Glycosyltransferase</keyword>